<accession>A0A016RUD1</accession>
<feature type="region of interest" description="Disordered" evidence="1">
    <location>
        <begin position="116"/>
        <end position="141"/>
    </location>
</feature>
<dbReference type="OrthoDB" id="411785at2759"/>
<organism evidence="2 3">
    <name type="scientific">Ancylostoma ceylanicum</name>
    <dbReference type="NCBI Taxonomy" id="53326"/>
    <lineage>
        <taxon>Eukaryota</taxon>
        <taxon>Metazoa</taxon>
        <taxon>Ecdysozoa</taxon>
        <taxon>Nematoda</taxon>
        <taxon>Chromadorea</taxon>
        <taxon>Rhabditida</taxon>
        <taxon>Rhabditina</taxon>
        <taxon>Rhabditomorpha</taxon>
        <taxon>Strongyloidea</taxon>
        <taxon>Ancylostomatidae</taxon>
        <taxon>Ancylostomatinae</taxon>
        <taxon>Ancylostoma</taxon>
    </lineage>
</organism>
<dbReference type="EMBL" id="JARK01001715">
    <property type="protein sequence ID" value="EYB81549.1"/>
    <property type="molecule type" value="Genomic_DNA"/>
</dbReference>
<gene>
    <name evidence="2" type="primary">Acey_s0379.g313</name>
    <name evidence="2" type="ORF">Y032_0379g313</name>
</gene>
<feature type="non-terminal residue" evidence="2">
    <location>
        <position position="1"/>
    </location>
</feature>
<name>A0A016RUD1_9BILA</name>
<proteinExistence type="predicted"/>
<protein>
    <submittedName>
        <fullName evidence="2">Uncharacterized protein</fullName>
    </submittedName>
</protein>
<comment type="caution">
    <text evidence="2">The sequence shown here is derived from an EMBL/GenBank/DDBJ whole genome shotgun (WGS) entry which is preliminary data.</text>
</comment>
<evidence type="ECO:0000313" key="2">
    <source>
        <dbReference type="EMBL" id="EYB81549.1"/>
    </source>
</evidence>
<keyword evidence="3" id="KW-1185">Reference proteome</keyword>
<dbReference type="AlphaFoldDB" id="A0A016RUD1"/>
<dbReference type="Proteomes" id="UP000024635">
    <property type="component" value="Unassembled WGS sequence"/>
</dbReference>
<evidence type="ECO:0000256" key="1">
    <source>
        <dbReference type="SAM" id="MobiDB-lite"/>
    </source>
</evidence>
<sequence>LFAFRGLRSIGSGSVLLLSEARIIPPIPITWDNFNSKTWKLHKKTVRLSYARMMIAGSFFSGALDYYSKDVQNILMIGLGGGVINNFFSTMDEVNVNISVEGIILDNSMDHGLEKNRREDSMATPSSSTPPPRGIRTLAQRQSDGDACVRHTCDFVIINDTPTCSPNAPL</sequence>
<evidence type="ECO:0000313" key="3">
    <source>
        <dbReference type="Proteomes" id="UP000024635"/>
    </source>
</evidence>
<reference evidence="3" key="1">
    <citation type="journal article" date="2015" name="Nat. Genet.">
        <title>The genome and transcriptome of the zoonotic hookworm Ancylostoma ceylanicum identify infection-specific gene families.</title>
        <authorList>
            <person name="Schwarz E.M."/>
            <person name="Hu Y."/>
            <person name="Antoshechkin I."/>
            <person name="Miller M.M."/>
            <person name="Sternberg P.W."/>
            <person name="Aroian R.V."/>
        </authorList>
    </citation>
    <scope>NUCLEOTIDE SEQUENCE</scope>
    <source>
        <strain evidence="3">HY135</strain>
    </source>
</reference>